<dbReference type="RefSeq" id="WP_347287425.1">
    <property type="nucleotide sequence ID" value="NZ_JAUZQE010000034.1"/>
</dbReference>
<protein>
    <submittedName>
        <fullName evidence="1">Uncharacterized protein</fullName>
    </submittedName>
</protein>
<sequence>MNRYLTTKGLFLRTVGECRFVLEDVFGICTLPFFAANFEVASKLAFDLARVRVLCSESELGEMPSFSSFQWLDLERFYVARLTDHFRYWQVGRERVSEFDSLSYALPPPYFEYGFGEGAKDDLEYIDKVITSAAEAGEAPFTKQYVAIKLAHMQVQRICSDLMSLLYRAISAFVELLSIQRATIKEEYWAAKQMNVPESLSVILWVRHIIGVKNHGYANEEEAYRCRSGGRSWAVA</sequence>
<accession>A0ABU1D8Q8</accession>
<evidence type="ECO:0000313" key="1">
    <source>
        <dbReference type="EMBL" id="MDR4126741.1"/>
    </source>
</evidence>
<comment type="caution">
    <text evidence="1">The sequence shown here is derived from an EMBL/GenBank/DDBJ whole genome shotgun (WGS) entry which is preliminary data.</text>
</comment>
<keyword evidence="2" id="KW-1185">Reference proteome</keyword>
<gene>
    <name evidence="1" type="ORF">Q8947_12200</name>
</gene>
<organism evidence="1 2">
    <name type="scientific">Yanghanlia caeni</name>
    <dbReference type="NCBI Taxonomy" id="3064283"/>
    <lineage>
        <taxon>Bacteria</taxon>
        <taxon>Pseudomonadati</taxon>
        <taxon>Pseudomonadota</taxon>
        <taxon>Betaproteobacteria</taxon>
        <taxon>Burkholderiales</taxon>
        <taxon>Alcaligenaceae</taxon>
        <taxon>Yanghanlia</taxon>
    </lineage>
</organism>
<dbReference type="Proteomes" id="UP001232156">
    <property type="component" value="Unassembled WGS sequence"/>
</dbReference>
<name>A0ABU1D8Q8_9BURK</name>
<evidence type="ECO:0000313" key="2">
    <source>
        <dbReference type="Proteomes" id="UP001232156"/>
    </source>
</evidence>
<reference evidence="1 2" key="1">
    <citation type="submission" date="2023-08" db="EMBL/GenBank/DDBJ databases">
        <title>Alcaligenaceae gen. nov., a novel taxon isolated from the sludge of Yixing Pesticide Factory.</title>
        <authorList>
            <person name="Ruan L."/>
        </authorList>
    </citation>
    <scope>NUCLEOTIDE SEQUENCE [LARGE SCALE GENOMIC DNA]</scope>
    <source>
        <strain evidence="1 2">LG-2</strain>
    </source>
</reference>
<proteinExistence type="predicted"/>
<dbReference type="EMBL" id="JAUZQE010000034">
    <property type="protein sequence ID" value="MDR4126741.1"/>
    <property type="molecule type" value="Genomic_DNA"/>
</dbReference>